<dbReference type="KEGG" id="ndp:E2C04_10630"/>
<dbReference type="Proteomes" id="UP000630594">
    <property type="component" value="Unassembled WGS sequence"/>
</dbReference>
<reference evidence="2 3" key="1">
    <citation type="journal article" date="2008" name="Int. J. Syst. Evol. Microbiol.">
        <title>Nocardioides daphniae sp. nov., isolated from Daphnia cucullata (Crustacea: Cladocera).</title>
        <authorList>
            <person name="Toth E.M."/>
            <person name="Keki Z."/>
            <person name="Homonnay Z.G."/>
            <person name="Borsodi A.K."/>
            <person name="Marialigeti K."/>
            <person name="Schumann P."/>
        </authorList>
    </citation>
    <scope>NUCLEOTIDE SEQUENCE [LARGE SCALE GENOMIC DNA]</scope>
    <source>
        <strain evidence="2 3">JCM 16608</strain>
    </source>
</reference>
<dbReference type="RefSeq" id="WP_135832560.1">
    <property type="nucleotide sequence ID" value="NZ_BMCK01000006.1"/>
</dbReference>
<dbReference type="EMBL" id="BMCK01000006">
    <property type="protein sequence ID" value="GGD31210.1"/>
    <property type="molecule type" value="Genomic_DNA"/>
</dbReference>
<gene>
    <name evidence="2" type="ORF">E2C04_10630</name>
    <name evidence="1" type="ORF">GCM10007231_33460</name>
</gene>
<sequence length="412" mass="45119">MTESAGVPDDASVVPDPGAAAAAASAPPVIDTANQRLDDGVNRCPKCGATEIQLRVSTGLLICLFCRHEWAEAHLEPIVAGEGSLRDLVGTVITSGAADIVADAGMLTMKCSGCGAEVVVNTSEATSSRCHWCRHVLTVNEQVPNGAVPDAVLPFSVTRDQAVEHIRAFASSRRTFAHRQFVKEFTPENVVGVYLPYMVVDSNARGDVYGIGEIKTRQYTRGSGDNKTTVYDADVYRIERHVDFTVDDLTLESSTERANMNAFVNTNNVINTILPFDTKNAVQWNASYLVGYTSERRDSDVAALVPELEDQLLSIARSEARSSVRAFDRGVRWEFERLTVHGTRWVSMYLPVWLYSYYHEEHGKAMVHYIAVNGRTGETMGSIPVSQWRLITAALVTGTFLEGIAIGLLGLW</sequence>
<proteinExistence type="predicted"/>
<evidence type="ECO:0000313" key="4">
    <source>
        <dbReference type="Proteomes" id="UP000630594"/>
    </source>
</evidence>
<dbReference type="EMBL" id="CP038462">
    <property type="protein sequence ID" value="QCC77516.1"/>
    <property type="molecule type" value="Genomic_DNA"/>
</dbReference>
<reference evidence="4" key="3">
    <citation type="journal article" date="2019" name="Int. J. Syst. Evol. Microbiol.">
        <title>The Global Catalogue of Microorganisms (GCM) 10K type strain sequencing project: providing services to taxonomists for standard genome sequencing and annotation.</title>
        <authorList>
            <consortium name="The Broad Institute Genomics Platform"/>
            <consortium name="The Broad Institute Genome Sequencing Center for Infectious Disease"/>
            <person name="Wu L."/>
            <person name="Ma J."/>
        </authorList>
    </citation>
    <scope>NUCLEOTIDE SEQUENCE [LARGE SCALE GENOMIC DNA]</scope>
    <source>
        <strain evidence="4">CCM 7403</strain>
    </source>
</reference>
<dbReference type="PANTHER" id="PTHR37826">
    <property type="entry name" value="FLOTILLIN BAND_7_5 DOMAIN PROTEIN"/>
    <property type="match status" value="1"/>
</dbReference>
<dbReference type="PANTHER" id="PTHR37826:SF3">
    <property type="entry name" value="J DOMAIN-CONTAINING PROTEIN"/>
    <property type="match status" value="1"/>
</dbReference>
<accession>A0A4P7UBY6</accession>
<protein>
    <submittedName>
        <fullName evidence="2">TFIIB-type zinc ribbon-containing protein</fullName>
    </submittedName>
</protein>
<reference evidence="1" key="2">
    <citation type="journal article" date="2014" name="Int. J. Syst. Evol. Microbiol.">
        <title>Complete genome of a new Firmicutes species belonging to the dominant human colonic microbiota ('Ruminococcus bicirculans') reveals two chromosomes and a selective capacity to utilize plant glucans.</title>
        <authorList>
            <consortium name="NISC Comparative Sequencing Program"/>
            <person name="Wegmann U."/>
            <person name="Louis P."/>
            <person name="Goesmann A."/>
            <person name="Henrissat B."/>
            <person name="Duncan S.H."/>
            <person name="Flint H.J."/>
        </authorList>
    </citation>
    <scope>NUCLEOTIDE SEQUENCE</scope>
    <source>
        <strain evidence="1">CCM 7403</strain>
    </source>
</reference>
<evidence type="ECO:0000313" key="1">
    <source>
        <dbReference type="EMBL" id="GGD31210.1"/>
    </source>
</evidence>
<keyword evidence="4" id="KW-1185">Reference proteome</keyword>
<evidence type="ECO:0000313" key="2">
    <source>
        <dbReference type="EMBL" id="QCC77516.1"/>
    </source>
</evidence>
<dbReference type="Proteomes" id="UP000297025">
    <property type="component" value="Chromosome"/>
</dbReference>
<evidence type="ECO:0000313" key="3">
    <source>
        <dbReference type="Proteomes" id="UP000297025"/>
    </source>
</evidence>
<reference evidence="2" key="4">
    <citation type="submission" date="2019-03" db="EMBL/GenBank/DDBJ databases">
        <authorList>
            <person name="Huang Y."/>
        </authorList>
    </citation>
    <scope>NUCLEOTIDE SEQUENCE</scope>
    <source>
        <strain evidence="2">JCM 16608</strain>
    </source>
</reference>
<dbReference type="OrthoDB" id="3182597at2"/>
<name>A0A4P7UBY6_9ACTN</name>
<dbReference type="AlphaFoldDB" id="A0A4P7UBY6"/>
<organism evidence="2 3">
    <name type="scientific">Nocardioides daphniae</name>
    <dbReference type="NCBI Taxonomy" id="402297"/>
    <lineage>
        <taxon>Bacteria</taxon>
        <taxon>Bacillati</taxon>
        <taxon>Actinomycetota</taxon>
        <taxon>Actinomycetes</taxon>
        <taxon>Propionibacteriales</taxon>
        <taxon>Nocardioidaceae</taxon>
        <taxon>Nocardioides</taxon>
    </lineage>
</organism>
<reference evidence="1" key="5">
    <citation type="submission" date="2024-05" db="EMBL/GenBank/DDBJ databases">
        <authorList>
            <person name="Sun Q."/>
            <person name="Sedlacek I."/>
        </authorList>
    </citation>
    <scope>NUCLEOTIDE SEQUENCE</scope>
    <source>
        <strain evidence="1">CCM 7403</strain>
    </source>
</reference>